<dbReference type="Proteomes" id="UP000027100">
    <property type="component" value="Unassembled WGS sequence"/>
</dbReference>
<dbReference type="OrthoDB" id="9801242at2"/>
<dbReference type="InterPro" id="IPR052931">
    <property type="entry name" value="Prophage_regulatory_activator"/>
</dbReference>
<keyword evidence="2" id="KW-1185">Reference proteome</keyword>
<dbReference type="PATRIC" id="fig|1280954.3.peg.3851"/>
<comment type="caution">
    <text evidence="1">The sequence shown here is derived from an EMBL/GenBank/DDBJ whole genome shotgun (WGS) entry which is preliminary data.</text>
</comment>
<organism evidence="1 2">
    <name type="scientific">Hyphomonas polymorpha PS728</name>
    <dbReference type="NCBI Taxonomy" id="1280954"/>
    <lineage>
        <taxon>Bacteria</taxon>
        <taxon>Pseudomonadati</taxon>
        <taxon>Pseudomonadota</taxon>
        <taxon>Alphaproteobacteria</taxon>
        <taxon>Hyphomonadales</taxon>
        <taxon>Hyphomonadaceae</taxon>
        <taxon>Hyphomonas</taxon>
    </lineage>
</organism>
<sequence length="66" mass="7801">MIRPSAEFIRLKEVIQMTSLSKSEIYRRIREGRFPHSIRLGHRIAVWKKGDVLAWKRGIIISELLN</sequence>
<proteinExistence type="predicted"/>
<dbReference type="Pfam" id="PF05930">
    <property type="entry name" value="Phage_AlpA"/>
    <property type="match status" value="1"/>
</dbReference>
<dbReference type="PANTHER" id="PTHR36154">
    <property type="entry name" value="DNA-BINDING TRANSCRIPTIONAL ACTIVATOR ALPA"/>
    <property type="match status" value="1"/>
</dbReference>
<dbReference type="EMBL" id="ARYM01000048">
    <property type="protein sequence ID" value="KCZ96575.1"/>
    <property type="molecule type" value="Genomic_DNA"/>
</dbReference>
<dbReference type="STRING" id="1280954.HPO_19195"/>
<accession>A0A062VDM6</accession>
<evidence type="ECO:0000313" key="2">
    <source>
        <dbReference type="Proteomes" id="UP000027100"/>
    </source>
</evidence>
<dbReference type="AlphaFoldDB" id="A0A062VDM6"/>
<reference evidence="1 2" key="1">
    <citation type="journal article" date="2014" name="Antonie Van Leeuwenhoek">
        <title>Hyphomonas beringensis sp. nov. and Hyphomonas chukchiensis sp. nov., isolated from surface seawater of the Bering Sea and Chukchi Sea.</title>
        <authorList>
            <person name="Li C."/>
            <person name="Lai Q."/>
            <person name="Li G."/>
            <person name="Dong C."/>
            <person name="Wang J."/>
            <person name="Liao Y."/>
            <person name="Shao Z."/>
        </authorList>
    </citation>
    <scope>NUCLEOTIDE SEQUENCE [LARGE SCALE GENOMIC DNA]</scope>
    <source>
        <strain evidence="1 2">PS728</strain>
    </source>
</reference>
<protein>
    <submittedName>
        <fullName evidence="1">Transcriptional regulator</fullName>
    </submittedName>
</protein>
<evidence type="ECO:0000313" key="1">
    <source>
        <dbReference type="EMBL" id="KCZ96575.1"/>
    </source>
</evidence>
<dbReference type="eggNOG" id="COG3311">
    <property type="taxonomic scope" value="Bacteria"/>
</dbReference>
<dbReference type="PANTHER" id="PTHR36154:SF1">
    <property type="entry name" value="DNA-BINDING TRANSCRIPTIONAL ACTIVATOR ALPA"/>
    <property type="match status" value="1"/>
</dbReference>
<dbReference type="Gene3D" id="1.10.238.160">
    <property type="match status" value="1"/>
</dbReference>
<name>A0A062VDM6_9PROT</name>
<dbReference type="RefSeq" id="WP_035602782.1">
    <property type="nucleotide sequence ID" value="NZ_ARYM01000048.1"/>
</dbReference>
<dbReference type="InterPro" id="IPR010260">
    <property type="entry name" value="AlpA"/>
</dbReference>
<gene>
    <name evidence="1" type="ORF">HPO_19195</name>
</gene>